<dbReference type="GO" id="GO:0005737">
    <property type="term" value="C:cytoplasm"/>
    <property type="evidence" value="ECO:0007669"/>
    <property type="project" value="TreeGrafter"/>
</dbReference>
<accession>A0A6A5YTU0</accession>
<dbReference type="Proteomes" id="UP000799770">
    <property type="component" value="Unassembled WGS sequence"/>
</dbReference>
<name>A0A6A5YTU0_9PLEO</name>
<dbReference type="Gene3D" id="3.40.50.720">
    <property type="entry name" value="NAD(P)-binding Rossmann-like Domain"/>
    <property type="match status" value="1"/>
</dbReference>
<dbReference type="InterPro" id="IPR002347">
    <property type="entry name" value="SDR_fam"/>
</dbReference>
<dbReference type="OrthoDB" id="191139at2759"/>
<sequence>MASPNPAPVVLITGANQGIGYHIAALLSESKISYTLLVGARNATRGEEAVAKLNKTKPNEGTVIAPLVVDIDSHDSILGAVAEVEKIYTRLDILINNAAIMTFTGERSDWAKVFTTNVIGTVDITQCFAPLLNSSATPKVVVVSSSMGSITMAESSPKHPLAKDASPYRASKAAINMVMVEWVKYLPSIKFWGVDPGLCATDFGGEYSRSKGRDPKEGAEIVRQCIEGERDEYIGKVVFDQFGETGARPW</sequence>
<dbReference type="Pfam" id="PF00106">
    <property type="entry name" value="adh_short"/>
    <property type="match status" value="1"/>
</dbReference>
<dbReference type="GO" id="GO:0019748">
    <property type="term" value="P:secondary metabolic process"/>
    <property type="evidence" value="ECO:0007669"/>
    <property type="project" value="TreeGrafter"/>
</dbReference>
<dbReference type="PANTHER" id="PTHR43544">
    <property type="entry name" value="SHORT-CHAIN DEHYDROGENASE/REDUCTASE"/>
    <property type="match status" value="1"/>
</dbReference>
<dbReference type="PANTHER" id="PTHR43544:SF32">
    <property type="entry name" value="CHAIN DEHYDROGENASE, PUTATIVE (AFU_ORTHOLOGUE AFUA_5G01530)-RELATED"/>
    <property type="match status" value="1"/>
</dbReference>
<dbReference type="EMBL" id="ML977337">
    <property type="protein sequence ID" value="KAF2110609.1"/>
    <property type="molecule type" value="Genomic_DNA"/>
</dbReference>
<dbReference type="PRINTS" id="PR00081">
    <property type="entry name" value="GDHRDH"/>
</dbReference>
<gene>
    <name evidence="2" type="ORF">BDV96DRAFT_650722</name>
</gene>
<dbReference type="SUPFAM" id="SSF51735">
    <property type="entry name" value="NAD(P)-binding Rossmann-fold domains"/>
    <property type="match status" value="1"/>
</dbReference>
<protein>
    <submittedName>
        <fullName evidence="2">Dehydrogenase with different specificitie</fullName>
    </submittedName>
</protein>
<evidence type="ECO:0000313" key="2">
    <source>
        <dbReference type="EMBL" id="KAF2110609.1"/>
    </source>
</evidence>
<dbReference type="GO" id="GO:0016491">
    <property type="term" value="F:oxidoreductase activity"/>
    <property type="evidence" value="ECO:0007669"/>
    <property type="project" value="TreeGrafter"/>
</dbReference>
<dbReference type="InterPro" id="IPR036291">
    <property type="entry name" value="NAD(P)-bd_dom_sf"/>
</dbReference>
<dbReference type="AlphaFoldDB" id="A0A6A5YTU0"/>
<evidence type="ECO:0000256" key="1">
    <source>
        <dbReference type="ARBA" id="ARBA00006484"/>
    </source>
</evidence>
<reference evidence="2" key="1">
    <citation type="journal article" date="2020" name="Stud. Mycol.">
        <title>101 Dothideomycetes genomes: a test case for predicting lifestyles and emergence of pathogens.</title>
        <authorList>
            <person name="Haridas S."/>
            <person name="Albert R."/>
            <person name="Binder M."/>
            <person name="Bloem J."/>
            <person name="Labutti K."/>
            <person name="Salamov A."/>
            <person name="Andreopoulos B."/>
            <person name="Baker S."/>
            <person name="Barry K."/>
            <person name="Bills G."/>
            <person name="Bluhm B."/>
            <person name="Cannon C."/>
            <person name="Castanera R."/>
            <person name="Culley D."/>
            <person name="Daum C."/>
            <person name="Ezra D."/>
            <person name="Gonzalez J."/>
            <person name="Henrissat B."/>
            <person name="Kuo A."/>
            <person name="Liang C."/>
            <person name="Lipzen A."/>
            <person name="Lutzoni F."/>
            <person name="Magnuson J."/>
            <person name="Mondo S."/>
            <person name="Nolan M."/>
            <person name="Ohm R."/>
            <person name="Pangilinan J."/>
            <person name="Park H.-J."/>
            <person name="Ramirez L."/>
            <person name="Alfaro M."/>
            <person name="Sun H."/>
            <person name="Tritt A."/>
            <person name="Yoshinaga Y."/>
            <person name="Zwiers L.-H."/>
            <person name="Turgeon B."/>
            <person name="Goodwin S."/>
            <person name="Spatafora J."/>
            <person name="Crous P."/>
            <person name="Grigoriev I."/>
        </authorList>
    </citation>
    <scope>NUCLEOTIDE SEQUENCE</scope>
    <source>
        <strain evidence="2">CBS 627.86</strain>
    </source>
</reference>
<evidence type="ECO:0000313" key="3">
    <source>
        <dbReference type="Proteomes" id="UP000799770"/>
    </source>
</evidence>
<proteinExistence type="inferred from homology"/>
<keyword evidence="3" id="KW-1185">Reference proteome</keyword>
<comment type="similarity">
    <text evidence="1">Belongs to the short-chain dehydrogenases/reductases (SDR) family.</text>
</comment>
<dbReference type="InterPro" id="IPR051468">
    <property type="entry name" value="Fungal_SecMetab_SDRs"/>
</dbReference>
<organism evidence="2 3">
    <name type="scientific">Lophiotrema nucula</name>
    <dbReference type="NCBI Taxonomy" id="690887"/>
    <lineage>
        <taxon>Eukaryota</taxon>
        <taxon>Fungi</taxon>
        <taxon>Dikarya</taxon>
        <taxon>Ascomycota</taxon>
        <taxon>Pezizomycotina</taxon>
        <taxon>Dothideomycetes</taxon>
        <taxon>Pleosporomycetidae</taxon>
        <taxon>Pleosporales</taxon>
        <taxon>Lophiotremataceae</taxon>
        <taxon>Lophiotrema</taxon>
    </lineage>
</organism>